<proteinExistence type="predicted"/>
<sequence length="255" mass="28967">MIPLKVAGASAVSVVVLGGGGYLVYDNLIDTYIRTLDTTGYGNDTFGKKYGRYLLDPNSYKNKGRWSKEYDSWRVYKTQSTNSLSSEFQDDTKVDKSYSNSQEERALNRVCEVAFKAQVTEVENSSKSNYDDNVWMFCSLLDAKPVFINQSDAEYSGKLGQVVTYKDKAMSSKKPTGTNDTNASFWDLRNKEFFELGWGSNAANDSIFKTLYDQRGSLTDKENNNVRKKCEEAYKKDTNSPEKDDIKKFCYLIPE</sequence>
<evidence type="ECO:0000313" key="1">
    <source>
        <dbReference type="EMBL" id="GCE63512.1"/>
    </source>
</evidence>
<name>A0A478FQC3_9MOLU</name>
<protein>
    <submittedName>
        <fullName evidence="1">Uncharacterized protein</fullName>
    </submittedName>
</protein>
<accession>A0A478FQC3</accession>
<organism evidence="1 2">
    <name type="scientific">Candidatus Mycoplasma haematohominis</name>
    <dbReference type="NCBI Taxonomy" id="1494318"/>
    <lineage>
        <taxon>Bacteria</taxon>
        <taxon>Bacillati</taxon>
        <taxon>Mycoplasmatota</taxon>
        <taxon>Mollicutes</taxon>
        <taxon>Mycoplasmataceae</taxon>
        <taxon>Mycoplasma</taxon>
    </lineage>
</organism>
<dbReference type="EMBL" id="BIMN01000002">
    <property type="protein sequence ID" value="GCE63512.1"/>
    <property type="molecule type" value="Genomic_DNA"/>
</dbReference>
<dbReference type="Proteomes" id="UP000324831">
    <property type="component" value="Unassembled WGS sequence"/>
</dbReference>
<dbReference type="RefSeq" id="WP_216083573.1">
    <property type="nucleotide sequence ID" value="NZ_CACTIB010000031.1"/>
</dbReference>
<dbReference type="AlphaFoldDB" id="A0A478FQC3"/>
<comment type="caution">
    <text evidence="1">The sequence shown here is derived from an EMBL/GenBank/DDBJ whole genome shotgun (WGS) entry which is preliminary data.</text>
</comment>
<reference evidence="1 2" key="1">
    <citation type="submission" date="2019-01" db="EMBL/GenBank/DDBJ databases">
        <title>Draft genome sequences of Candidatus Mycoplasma haemohominis SWG34-3 identified from a patient with pyrexia, anemia and liver dysfunction.</title>
        <authorList>
            <person name="Sekizuka T."/>
            <person name="Hattori N."/>
            <person name="Katano H."/>
            <person name="Takuma T."/>
            <person name="Ito T."/>
            <person name="Arai N."/>
            <person name="Yanai R."/>
            <person name="Ishii S."/>
            <person name="Miura Y."/>
            <person name="Tokunaga T."/>
            <person name="Watanabe H."/>
            <person name="Nomura N."/>
            <person name="Eguchi J."/>
            <person name="Arai T."/>
            <person name="Hasegawa H."/>
            <person name="Nakamaki T."/>
            <person name="Wakita T."/>
            <person name="Niki Y."/>
            <person name="Kuroda M."/>
        </authorList>
    </citation>
    <scope>NUCLEOTIDE SEQUENCE [LARGE SCALE GENOMIC DNA]</scope>
    <source>
        <strain evidence="1">SWG34-3</strain>
    </source>
</reference>
<evidence type="ECO:0000313" key="2">
    <source>
        <dbReference type="Proteomes" id="UP000324831"/>
    </source>
</evidence>
<gene>
    <name evidence="1" type="ORF">MHSWG343_05090</name>
</gene>